<organism evidence="2 3">
    <name type="scientific">Lentinula detonsa</name>
    <dbReference type="NCBI Taxonomy" id="2804962"/>
    <lineage>
        <taxon>Eukaryota</taxon>
        <taxon>Fungi</taxon>
        <taxon>Dikarya</taxon>
        <taxon>Basidiomycota</taxon>
        <taxon>Agaricomycotina</taxon>
        <taxon>Agaricomycetes</taxon>
        <taxon>Agaricomycetidae</taxon>
        <taxon>Agaricales</taxon>
        <taxon>Marasmiineae</taxon>
        <taxon>Omphalotaceae</taxon>
        <taxon>Lentinula</taxon>
    </lineage>
</organism>
<feature type="compositionally biased region" description="Low complexity" evidence="1">
    <location>
        <begin position="709"/>
        <end position="726"/>
    </location>
</feature>
<evidence type="ECO:0000313" key="3">
    <source>
        <dbReference type="Proteomes" id="UP001163850"/>
    </source>
</evidence>
<dbReference type="Proteomes" id="UP001163850">
    <property type="component" value="Unassembled WGS sequence"/>
</dbReference>
<accession>A0AA38Q273</accession>
<dbReference type="PANTHER" id="PTHR40788:SF2">
    <property type="entry name" value="CLR5 DOMAIN-CONTAINING PROTEIN"/>
    <property type="match status" value="1"/>
</dbReference>
<proteinExistence type="predicted"/>
<feature type="region of interest" description="Disordered" evidence="1">
    <location>
        <begin position="686"/>
        <end position="742"/>
    </location>
</feature>
<protein>
    <submittedName>
        <fullName evidence="2">Uncharacterized protein</fullName>
    </submittedName>
</protein>
<dbReference type="PANTHER" id="PTHR40788">
    <property type="entry name" value="CLR5 DOMAIN-CONTAINING PROTEIN-RELATED"/>
    <property type="match status" value="1"/>
</dbReference>
<gene>
    <name evidence="2" type="ORF">F5890DRAFT_1040278</name>
</gene>
<evidence type="ECO:0000313" key="2">
    <source>
        <dbReference type="EMBL" id="KAJ3986089.1"/>
    </source>
</evidence>
<comment type="caution">
    <text evidence="2">The sequence shown here is derived from an EMBL/GenBank/DDBJ whole genome shotgun (WGS) entry which is preliminary data.</text>
</comment>
<sequence>MSDSDLYPDPIEIFAASGMVIPRPTEEDIQKKAALYSQSIFQDRSELYSILNIHEETIRKRWAKKTVKQRETLLRSAYPEIPVMHRPDFWALRQETREKRRSDGTKYRDAFLLPELNLEDLVKPKNILLLFNSRGRNSPDVFAFVDFEKIRLARTSEAVPIPFKNECTIYLTGQNAKSYGKLVYWNEGPDVFNDMVNGVGMLPGAGLIVLESQYKLYKFLLQTAKTLIHDLLPLTNSEPARDPPSLDDPDLLDLELSSIAAYATGTTYRAPLRFDVKYLKRLAEAKVEQAQDHLWSLREDPSYFRDVALEYSEHRLEHLLTKSGARHPNLNTAWLWDQIFLGLIGNAYTSLLQWQLIKQQLEQVERLRTKYVSQITNQKALPSEYDDHMSHFQYFLQQFMITGPVKDLKMGAFGSPPMRPWFNRYPQDPNSTMIGIHSSAMYQNSPSSLRPQVIELMSLLLDEKQSVIMGRHIILDEIDRLLRSDPKERACITSWVLNYLSEMSSISEILRQLEFHQPRIGCNTTFPVDIEHIIPDDPDFFDGRSVLYEKMSEPLTRITSPMKQRDVRGRVMALVDPATSANNTPLGNGKFNYPVHKKASQAVVEQMRRAEAELDAFWAKFDGIVERRTGNKPNILLREFVDQREVERTPQWTSTPPLEPAPQRGPSNSAKLQDKFALLDLQQRTESTLRPESNGVAGFPPKKQKTKTKAIPTTAPDLPLTPLEPLENSESQRAPNTSSDITARASNFTISVPRRAYTVFTRLFFTPSPDRTPGEVAWSDFVQAMVAAGCAVKRLMGSSWMFSRAQSDNVGSADAIDGTGAGPDAGITQMIFHAPHPAANIPIHIVRKHGRRLARRWGWNIDLFGLKESTDSK</sequence>
<evidence type="ECO:0000256" key="1">
    <source>
        <dbReference type="SAM" id="MobiDB-lite"/>
    </source>
</evidence>
<reference evidence="2" key="1">
    <citation type="submission" date="2022-08" db="EMBL/GenBank/DDBJ databases">
        <authorList>
            <consortium name="DOE Joint Genome Institute"/>
            <person name="Min B."/>
            <person name="Riley R."/>
            <person name="Sierra-Patev S."/>
            <person name="Naranjo-Ortiz M."/>
            <person name="Looney B."/>
            <person name="Konkel Z."/>
            <person name="Slot J.C."/>
            <person name="Sakamoto Y."/>
            <person name="Steenwyk J.L."/>
            <person name="Rokas A."/>
            <person name="Carro J."/>
            <person name="Camarero S."/>
            <person name="Ferreira P."/>
            <person name="Molpeceres G."/>
            <person name="Ruiz-Duenas F.J."/>
            <person name="Serrano A."/>
            <person name="Henrissat B."/>
            <person name="Drula E."/>
            <person name="Hughes K.W."/>
            <person name="Mata J.L."/>
            <person name="Ishikawa N.K."/>
            <person name="Vargas-Isla R."/>
            <person name="Ushijima S."/>
            <person name="Smith C.A."/>
            <person name="Ahrendt S."/>
            <person name="Andreopoulos W."/>
            <person name="He G."/>
            <person name="Labutti K."/>
            <person name="Lipzen A."/>
            <person name="Ng V."/>
            <person name="Sandor L."/>
            <person name="Barry K."/>
            <person name="Martinez A.T."/>
            <person name="Xiao Y."/>
            <person name="Gibbons J.G."/>
            <person name="Terashima K."/>
            <person name="Hibbett D.S."/>
            <person name="Grigoriev I.V."/>
        </authorList>
    </citation>
    <scope>NUCLEOTIDE SEQUENCE</scope>
    <source>
        <strain evidence="2">TFB7829</strain>
    </source>
</reference>
<feature type="region of interest" description="Disordered" evidence="1">
    <location>
        <begin position="646"/>
        <end position="670"/>
    </location>
</feature>
<dbReference type="EMBL" id="MU801948">
    <property type="protein sequence ID" value="KAJ3986089.1"/>
    <property type="molecule type" value="Genomic_DNA"/>
</dbReference>
<feature type="compositionally biased region" description="Polar residues" evidence="1">
    <location>
        <begin position="728"/>
        <end position="742"/>
    </location>
</feature>
<name>A0AA38Q273_9AGAR</name>
<dbReference type="AlphaFoldDB" id="A0AA38Q273"/>